<dbReference type="RefSeq" id="WP_202779684.1">
    <property type="nucleotide sequence ID" value="NZ_CP065425.1"/>
</dbReference>
<dbReference type="Pfam" id="PF08279">
    <property type="entry name" value="HTH_11"/>
    <property type="match status" value="1"/>
</dbReference>
<organism evidence="4 5">
    <name type="scientific">Heyndrickxia vini</name>
    <dbReference type="NCBI Taxonomy" id="1476025"/>
    <lineage>
        <taxon>Bacteria</taxon>
        <taxon>Bacillati</taxon>
        <taxon>Bacillota</taxon>
        <taxon>Bacilli</taxon>
        <taxon>Bacillales</taxon>
        <taxon>Bacillaceae</taxon>
        <taxon>Heyndrickxia</taxon>
    </lineage>
</organism>
<dbReference type="InterPro" id="IPR028979">
    <property type="entry name" value="Ser_kin/Pase_Hpr-like_N_sf"/>
</dbReference>
<dbReference type="Gene3D" id="3.10.580.10">
    <property type="entry name" value="CBS-domain"/>
    <property type="match status" value="1"/>
</dbReference>
<dbReference type="SUPFAM" id="SSF54637">
    <property type="entry name" value="Thioesterase/thiol ester dehydrase-isomerase"/>
    <property type="match status" value="1"/>
</dbReference>
<name>A0ABX7E5P9_9BACI</name>
<dbReference type="InterPro" id="IPR036390">
    <property type="entry name" value="WH_DNA-bd_sf"/>
</dbReference>
<dbReference type="Gene3D" id="3.10.129.10">
    <property type="entry name" value="Hotdog Thioesterase"/>
    <property type="match status" value="1"/>
</dbReference>
<keyword evidence="1 2" id="KW-0129">CBS domain</keyword>
<protein>
    <submittedName>
        <fullName evidence="4">CBS domain-containing protein</fullName>
    </submittedName>
</protein>
<dbReference type="InterPro" id="IPR046342">
    <property type="entry name" value="CBS_dom_sf"/>
</dbReference>
<dbReference type="Proteomes" id="UP000595691">
    <property type="component" value="Chromosome"/>
</dbReference>
<accession>A0ABX7E5P9</accession>
<sequence>MATKHEQILEYIDHLPIGEKISVRQIAKALNVSEGTAYRAIKDAENKGYVSTIERVGTIRIESKKKNNIEKLTFAEIVNIIDGQVLGGKKGLHKTLTKFVIGAMKLEAMMKYTGAGNLLIVGNRTKAHELALRAGAAVLITGGFDTEDDVKKLADELELPILTTSYDTFTVATMINRAIYDQLIKKEIILVEDIFTPIDQTAYLMINDQISTWYEKNRITSHSRFPVVDQGMKVVGMVTSKDIMEFDHNLAIEKVMTKNPISVGLKTSVTSAAHMMIWEGIEVLPVVDDYHRLFGIISRQDVLKALQVSQRQPQVGETIDDIITTQIETAAETADKESYFFEVSPQMTNPLGTISYGVFTTLVYEAATRKLKKQKKGDIVIENMTIYFIKPVQIESTIEVVPTILEAGRKFGKIDVEVFNKGLLVGKALLMCQLIDK</sequence>
<dbReference type="Pfam" id="PF03061">
    <property type="entry name" value="4HBT"/>
    <property type="match status" value="1"/>
</dbReference>
<dbReference type="InterPro" id="IPR000644">
    <property type="entry name" value="CBS_dom"/>
</dbReference>
<dbReference type="Pfam" id="PF07085">
    <property type="entry name" value="DRTGG"/>
    <property type="match status" value="1"/>
</dbReference>
<dbReference type="SUPFAM" id="SSF75138">
    <property type="entry name" value="HprK N-terminal domain-like"/>
    <property type="match status" value="1"/>
</dbReference>
<dbReference type="SMART" id="SM00116">
    <property type="entry name" value="CBS"/>
    <property type="match status" value="2"/>
</dbReference>
<dbReference type="PANTHER" id="PTHR43080:SF2">
    <property type="entry name" value="CBS DOMAIN-CONTAINING PROTEIN"/>
    <property type="match status" value="1"/>
</dbReference>
<dbReference type="SUPFAM" id="SSF46785">
    <property type="entry name" value="Winged helix' DNA-binding domain"/>
    <property type="match status" value="1"/>
</dbReference>
<evidence type="ECO:0000256" key="2">
    <source>
        <dbReference type="PROSITE-ProRule" id="PRU00703"/>
    </source>
</evidence>
<dbReference type="InterPro" id="IPR010766">
    <property type="entry name" value="DRTGG"/>
</dbReference>
<dbReference type="CDD" id="cd04596">
    <property type="entry name" value="CBS_pair_DRTGG_assoc"/>
    <property type="match status" value="1"/>
</dbReference>
<dbReference type="Gene3D" id="3.40.1390.20">
    <property type="entry name" value="HprK N-terminal domain-like"/>
    <property type="match status" value="1"/>
</dbReference>
<dbReference type="InterPro" id="IPR013196">
    <property type="entry name" value="HTH_11"/>
</dbReference>
<dbReference type="EMBL" id="CP065425">
    <property type="protein sequence ID" value="QQZ10618.1"/>
    <property type="molecule type" value="Genomic_DNA"/>
</dbReference>
<reference evidence="4 5" key="1">
    <citation type="submission" date="2020-11" db="EMBL/GenBank/DDBJ databases">
        <title>Taxonomic evaluation of the Bacillus sporothermodurans group of bacteria based on whole genome sequences.</title>
        <authorList>
            <person name="Fiedler G."/>
            <person name="Herbstmann A.-D."/>
            <person name="Doll E."/>
            <person name="Wenning M."/>
            <person name="Brinks E."/>
            <person name="Kabisch J."/>
            <person name="Breitenwieser F."/>
            <person name="Lappann M."/>
            <person name="Boehnlein C."/>
            <person name="Franz C."/>
        </authorList>
    </citation>
    <scope>NUCLEOTIDE SEQUENCE [LARGE SCALE GENOMIC DNA]</scope>
    <source>
        <strain evidence="4 5">JCM 19841</strain>
    </source>
</reference>
<dbReference type="InterPro" id="IPR006683">
    <property type="entry name" value="Thioestr_dom"/>
</dbReference>
<proteinExistence type="predicted"/>
<dbReference type="PANTHER" id="PTHR43080">
    <property type="entry name" value="CBS DOMAIN-CONTAINING PROTEIN CBSX3, MITOCHONDRIAL"/>
    <property type="match status" value="1"/>
</dbReference>
<dbReference type="Pfam" id="PF00571">
    <property type="entry name" value="CBS"/>
    <property type="match status" value="2"/>
</dbReference>
<dbReference type="InterPro" id="IPR036388">
    <property type="entry name" value="WH-like_DNA-bd_sf"/>
</dbReference>
<evidence type="ECO:0000259" key="3">
    <source>
        <dbReference type="PROSITE" id="PS51371"/>
    </source>
</evidence>
<dbReference type="InterPro" id="IPR029069">
    <property type="entry name" value="HotDog_dom_sf"/>
</dbReference>
<evidence type="ECO:0000313" key="4">
    <source>
        <dbReference type="EMBL" id="QQZ10618.1"/>
    </source>
</evidence>
<evidence type="ECO:0000313" key="5">
    <source>
        <dbReference type="Proteomes" id="UP000595691"/>
    </source>
</evidence>
<evidence type="ECO:0000256" key="1">
    <source>
        <dbReference type="ARBA" id="ARBA00023122"/>
    </source>
</evidence>
<gene>
    <name evidence="4" type="ORF">I5776_06885</name>
</gene>
<feature type="domain" description="CBS" evidence="3">
    <location>
        <begin position="256"/>
        <end position="314"/>
    </location>
</feature>
<keyword evidence="5" id="KW-1185">Reference proteome</keyword>
<feature type="domain" description="CBS" evidence="3">
    <location>
        <begin position="183"/>
        <end position="254"/>
    </location>
</feature>
<dbReference type="InterPro" id="IPR051257">
    <property type="entry name" value="Diverse_CBS-Domain"/>
</dbReference>
<dbReference type="Gene3D" id="1.10.10.10">
    <property type="entry name" value="Winged helix-like DNA-binding domain superfamily/Winged helix DNA-binding domain"/>
    <property type="match status" value="1"/>
</dbReference>
<dbReference type="PROSITE" id="PS51371">
    <property type="entry name" value="CBS"/>
    <property type="match status" value="2"/>
</dbReference>
<dbReference type="SUPFAM" id="SSF54631">
    <property type="entry name" value="CBS-domain pair"/>
    <property type="match status" value="1"/>
</dbReference>
<dbReference type="CDD" id="cd03440">
    <property type="entry name" value="hot_dog"/>
    <property type="match status" value="1"/>
</dbReference>